<dbReference type="VEuPathDB" id="ToxoDB:EPH_0074550"/>
<dbReference type="EMBL" id="HG696169">
    <property type="protein sequence ID" value="CDI86854.1"/>
    <property type="molecule type" value="Genomic_DNA"/>
</dbReference>
<evidence type="ECO:0000313" key="2">
    <source>
        <dbReference type="EMBL" id="CDI86854.1"/>
    </source>
</evidence>
<reference evidence="2" key="1">
    <citation type="submission" date="2013-10" db="EMBL/GenBank/DDBJ databases">
        <title>Genomic analysis of the causative agents of coccidiosis in chickens.</title>
        <authorList>
            <person name="Reid A.J."/>
            <person name="Blake D."/>
            <person name="Billington K."/>
            <person name="Browne H."/>
            <person name="Dunn M."/>
            <person name="Hung S."/>
            <person name="Kawahara F."/>
            <person name="Miranda-Saavedra D."/>
            <person name="Mourier T."/>
            <person name="Nagra H."/>
            <person name="Otto T.D."/>
            <person name="Rawlings N."/>
            <person name="Sanchez A."/>
            <person name="Sanders M."/>
            <person name="Subramaniam C."/>
            <person name="Tay Y."/>
            <person name="Dear P."/>
            <person name="Doerig C."/>
            <person name="Gruber A."/>
            <person name="Parkinson J."/>
            <person name="Shirley M."/>
            <person name="Wan K.L."/>
            <person name="Berriman M."/>
            <person name="Tomley F."/>
            <person name="Pain A."/>
        </authorList>
    </citation>
    <scope>NUCLEOTIDE SEQUENCE [LARGE SCALE GENOMIC DNA]</scope>
    <source>
        <strain evidence="2">Houghton</strain>
    </source>
</reference>
<dbReference type="Proteomes" id="UP000018201">
    <property type="component" value="Unassembled WGS sequence"/>
</dbReference>
<dbReference type="AlphaFoldDB" id="U6H808"/>
<feature type="region of interest" description="Disordered" evidence="1">
    <location>
        <begin position="97"/>
        <end position="170"/>
    </location>
</feature>
<feature type="compositionally biased region" description="Low complexity" evidence="1">
    <location>
        <begin position="45"/>
        <end position="65"/>
    </location>
</feature>
<organism evidence="2 3">
    <name type="scientific">Eimeria praecox</name>
    <dbReference type="NCBI Taxonomy" id="51316"/>
    <lineage>
        <taxon>Eukaryota</taxon>
        <taxon>Sar</taxon>
        <taxon>Alveolata</taxon>
        <taxon>Apicomplexa</taxon>
        <taxon>Conoidasida</taxon>
        <taxon>Coccidia</taxon>
        <taxon>Eucoccidiorida</taxon>
        <taxon>Eimeriorina</taxon>
        <taxon>Eimeriidae</taxon>
        <taxon>Eimeria</taxon>
    </lineage>
</organism>
<proteinExistence type="predicted"/>
<feature type="compositionally biased region" description="Basic and acidic residues" evidence="1">
    <location>
        <begin position="35"/>
        <end position="44"/>
    </location>
</feature>
<gene>
    <name evidence="2" type="ORF">EPH_0074550</name>
</gene>
<feature type="compositionally biased region" description="Basic and acidic residues" evidence="1">
    <location>
        <begin position="137"/>
        <end position="150"/>
    </location>
</feature>
<sequence>MNPVWGGEGAILIYKTPMIDGSMTRMKKHLMNLEEKKDIRRPDSNSHSSNNNNSSNSSSNNNSNKKLLRKKLSNSYSPQLLYGSQKAMKAKNLKKMCLHPDPPARIGKDDPDPGIDVPDPGIDDPDPGIDDPDPEKEDTGTPDREKEIADARVLTSGQEDKTQDKTQTSTWKDIETARQKCAFQNVHAFYACIQHACRHVGTL</sequence>
<reference evidence="2" key="2">
    <citation type="submission" date="2013-10" db="EMBL/GenBank/DDBJ databases">
        <authorList>
            <person name="Aslett M."/>
        </authorList>
    </citation>
    <scope>NUCLEOTIDE SEQUENCE [LARGE SCALE GENOMIC DNA]</scope>
    <source>
        <strain evidence="2">Houghton</strain>
    </source>
</reference>
<keyword evidence="3" id="KW-1185">Reference proteome</keyword>
<evidence type="ECO:0000313" key="3">
    <source>
        <dbReference type="Proteomes" id="UP000018201"/>
    </source>
</evidence>
<evidence type="ECO:0000256" key="1">
    <source>
        <dbReference type="SAM" id="MobiDB-lite"/>
    </source>
</evidence>
<feature type="compositionally biased region" description="Acidic residues" evidence="1">
    <location>
        <begin position="121"/>
        <end position="136"/>
    </location>
</feature>
<feature type="region of interest" description="Disordered" evidence="1">
    <location>
        <begin position="35"/>
        <end position="71"/>
    </location>
</feature>
<protein>
    <submittedName>
        <fullName evidence="2">Uncharacterized protein</fullName>
    </submittedName>
</protein>
<name>U6H808_9EIME</name>
<accession>U6H808</accession>